<feature type="compositionally biased region" description="Basic and acidic residues" evidence="2">
    <location>
        <begin position="778"/>
        <end position="790"/>
    </location>
</feature>
<feature type="region of interest" description="Disordered" evidence="2">
    <location>
        <begin position="772"/>
        <end position="796"/>
    </location>
</feature>
<dbReference type="EMBL" id="BK015956">
    <property type="protein sequence ID" value="DAF86984.1"/>
    <property type="molecule type" value="Genomic_DNA"/>
</dbReference>
<evidence type="ECO:0000313" key="3">
    <source>
        <dbReference type="EMBL" id="DAF86984.1"/>
    </source>
</evidence>
<organism evidence="3">
    <name type="scientific">Siphoviridae sp. ctZiV25</name>
    <dbReference type="NCBI Taxonomy" id="2825560"/>
    <lineage>
        <taxon>Viruses</taxon>
        <taxon>Duplodnaviria</taxon>
        <taxon>Heunggongvirae</taxon>
        <taxon>Uroviricota</taxon>
        <taxon>Caudoviricetes</taxon>
    </lineage>
</organism>
<keyword evidence="1" id="KW-0175">Coiled coil</keyword>
<evidence type="ECO:0000256" key="1">
    <source>
        <dbReference type="SAM" id="Coils"/>
    </source>
</evidence>
<reference evidence="3" key="1">
    <citation type="journal article" date="2021" name="Proc. Natl. Acad. Sci. U.S.A.">
        <title>A Catalog of Tens of Thousands of Viruses from Human Metagenomes Reveals Hidden Associations with Chronic Diseases.</title>
        <authorList>
            <person name="Tisza M.J."/>
            <person name="Buck C.B."/>
        </authorList>
    </citation>
    <scope>NUCLEOTIDE SEQUENCE</scope>
    <source>
        <strain evidence="3">CtZiV25</strain>
    </source>
</reference>
<feature type="coiled-coil region" evidence="1">
    <location>
        <begin position="676"/>
        <end position="715"/>
    </location>
</feature>
<accession>A0A8S5TXR1</accession>
<name>A0A8S5TXR1_9CAUD</name>
<sequence>MAYNAIGGFPPQQLSFNKKGKKWRAKCVDFGDNHSLMHCHLTRKSVRAMKINYDLLNGKIHMDDLKVIMNPYNIKASFIPENIQHYPVINSKLEVLRGEESKRTFDFRVIVTNPNAVSEIEEEKNLQVNAMLQQLVMDDSMDEEGFNREMEKQADYFTYEYQDKREVRGNWLLNHYMKELEMSQLFNKGFVDAYTVGEEAYICDIVGGEPNLEKIDPRKMRVIKSGVSSYIEDADMIVIEDYWNPGRIIDAYWDQLSKKDIEALENTTSSTGNSPYADSMDNIDSRYGFIPNVNLSTAGDTAIDPLSLFDNTEDTASLPYDMNGNVRVLRVYWKSRRQIKKVKSYDPETGEEEFNFYPETYHCNPDNGEEEQTFWINEAWEGTKIGTDIYVNMRPRPVQYNRLSNPSRCHFGIVGSIYNLNGDEPYSLVDIMKPYSYLYDIFHDRLNKILAKNVGKVIKMDLAKTPKGWSADKWLYYINVNGVSVEDSFKEGSVGMATGKLAGAMNNASSGVVDASLGNEIQQYINVLEWISTKIGELAGISKQREGQISNRETVGGVERATLQSSLITERLFFTHDSVKKRVLECFLETAKIAMRGRKKKFDYILNDGSKKLVEIDGDEFAECDYGIVVDNSNGTMELNQKLNTLAQAALQNSLLDFSSIMKLYTTTSVAEKQRMVEANERRKREEALQQQQQAQQMQQAQLQQQQQIAQMQAEQEYKMHQEDNEVKLLVAQINSKAEADRMAIMNHDALDTTALEREKLSENARQFNENLTLQKKKQADDARIQEKKVNAALKR</sequence>
<proteinExistence type="predicted"/>
<protein>
    <submittedName>
        <fullName evidence="3">Portal protein</fullName>
    </submittedName>
</protein>
<evidence type="ECO:0000256" key="2">
    <source>
        <dbReference type="SAM" id="MobiDB-lite"/>
    </source>
</evidence>